<keyword evidence="1" id="KW-0472">Membrane</keyword>
<reference evidence="3 4" key="1">
    <citation type="submission" date="2020-05" db="EMBL/GenBank/DDBJ databases">
        <title>WGS assembly of Panicum virgatum.</title>
        <authorList>
            <person name="Lovell J.T."/>
            <person name="Jenkins J."/>
            <person name="Shu S."/>
            <person name="Juenger T.E."/>
            <person name="Schmutz J."/>
        </authorList>
    </citation>
    <scope>NUCLEOTIDE SEQUENCE [LARGE SCALE GENOMIC DNA]</scope>
    <source>
        <strain evidence="4">cv. AP13</strain>
    </source>
</reference>
<feature type="transmembrane region" description="Helical" evidence="1">
    <location>
        <begin position="178"/>
        <end position="199"/>
    </location>
</feature>
<sequence length="202" mass="20293">MAASARNIACFALCLSIVSLQVPSCTDPRGTSTTTAGATAPSAPAQDANFGGALQALLALAGMQALFVFAAIIYSHRQNHAAGNWLVSEAELAFFILCLQVGFLQLFLFVQQPGGEGGAHDGAPELAVSAARALPAVASVTFFLGIALVYGHVGNDGGGAGGAIAGNGPVPAPAGVRFLANLTFGAVLACLTSIVLAFYTNK</sequence>
<comment type="caution">
    <text evidence="3">The sequence shown here is derived from an EMBL/GenBank/DDBJ whole genome shotgun (WGS) entry which is preliminary data.</text>
</comment>
<feature type="transmembrane region" description="Helical" evidence="1">
    <location>
        <begin position="86"/>
        <end position="110"/>
    </location>
</feature>
<dbReference type="EMBL" id="CM029044">
    <property type="protein sequence ID" value="KAG2604899.1"/>
    <property type="molecule type" value="Genomic_DNA"/>
</dbReference>
<evidence type="ECO:0000313" key="3">
    <source>
        <dbReference type="EMBL" id="KAG2604899.1"/>
    </source>
</evidence>
<feature type="chain" id="PRO_5035718584" evidence="2">
    <location>
        <begin position="21"/>
        <end position="202"/>
    </location>
</feature>
<proteinExistence type="predicted"/>
<keyword evidence="1" id="KW-1133">Transmembrane helix</keyword>
<evidence type="ECO:0000313" key="4">
    <source>
        <dbReference type="Proteomes" id="UP000823388"/>
    </source>
</evidence>
<keyword evidence="2" id="KW-0732">Signal</keyword>
<protein>
    <submittedName>
        <fullName evidence="3">Uncharacterized protein</fullName>
    </submittedName>
</protein>
<keyword evidence="4" id="KW-1185">Reference proteome</keyword>
<accession>A0A8T0T9T2</accession>
<gene>
    <name evidence="3" type="ORF">PVAP13_4NG126800</name>
</gene>
<organism evidence="3 4">
    <name type="scientific">Panicum virgatum</name>
    <name type="common">Blackwell switchgrass</name>
    <dbReference type="NCBI Taxonomy" id="38727"/>
    <lineage>
        <taxon>Eukaryota</taxon>
        <taxon>Viridiplantae</taxon>
        <taxon>Streptophyta</taxon>
        <taxon>Embryophyta</taxon>
        <taxon>Tracheophyta</taxon>
        <taxon>Spermatophyta</taxon>
        <taxon>Magnoliopsida</taxon>
        <taxon>Liliopsida</taxon>
        <taxon>Poales</taxon>
        <taxon>Poaceae</taxon>
        <taxon>PACMAD clade</taxon>
        <taxon>Panicoideae</taxon>
        <taxon>Panicodae</taxon>
        <taxon>Paniceae</taxon>
        <taxon>Panicinae</taxon>
        <taxon>Panicum</taxon>
        <taxon>Panicum sect. Hiantes</taxon>
    </lineage>
</organism>
<evidence type="ECO:0000256" key="1">
    <source>
        <dbReference type="SAM" id="Phobius"/>
    </source>
</evidence>
<evidence type="ECO:0000256" key="2">
    <source>
        <dbReference type="SAM" id="SignalP"/>
    </source>
</evidence>
<dbReference type="OrthoDB" id="696550at2759"/>
<dbReference type="Proteomes" id="UP000823388">
    <property type="component" value="Chromosome 4N"/>
</dbReference>
<name>A0A8T0T9T2_PANVG</name>
<feature type="signal peptide" evidence="2">
    <location>
        <begin position="1"/>
        <end position="20"/>
    </location>
</feature>
<dbReference type="AlphaFoldDB" id="A0A8T0T9T2"/>
<keyword evidence="1" id="KW-0812">Transmembrane</keyword>
<feature type="transmembrane region" description="Helical" evidence="1">
    <location>
        <begin position="53"/>
        <end position="74"/>
    </location>
</feature>
<feature type="transmembrane region" description="Helical" evidence="1">
    <location>
        <begin position="130"/>
        <end position="150"/>
    </location>
</feature>